<comment type="caution">
    <text evidence="5">The sequence shown here is derived from an EMBL/GenBank/DDBJ whole genome shotgun (WGS) entry which is preliminary data.</text>
</comment>
<organism evidence="5 6">
    <name type="scientific">Pseudobacillus wudalianchiensis</name>
    <dbReference type="NCBI Taxonomy" id="1743143"/>
    <lineage>
        <taxon>Bacteria</taxon>
        <taxon>Bacillati</taxon>
        <taxon>Bacillota</taxon>
        <taxon>Bacilli</taxon>
        <taxon>Bacillales</taxon>
        <taxon>Bacillaceae</taxon>
        <taxon>Pseudobacillus</taxon>
    </lineage>
</organism>
<dbReference type="PANTHER" id="PTHR34384:SF6">
    <property type="entry name" value="STAPHYLOFERRIN B SYNTHASE"/>
    <property type="match status" value="1"/>
</dbReference>
<name>A0A1B9ANA3_9BACI</name>
<dbReference type="InterPro" id="IPR007310">
    <property type="entry name" value="Aerobactin_biosyn_IucA/IucC_N"/>
</dbReference>
<dbReference type="InterPro" id="IPR037455">
    <property type="entry name" value="LucA/IucC-like"/>
</dbReference>
<dbReference type="GO" id="GO:0016881">
    <property type="term" value="F:acid-amino acid ligase activity"/>
    <property type="evidence" value="ECO:0007669"/>
    <property type="project" value="UniProtKB-ARBA"/>
</dbReference>
<evidence type="ECO:0000256" key="2">
    <source>
        <dbReference type="ARBA" id="ARBA00007832"/>
    </source>
</evidence>
<dbReference type="Gene3D" id="1.10.510.40">
    <property type="match status" value="1"/>
</dbReference>
<dbReference type="InterPro" id="IPR022770">
    <property type="entry name" value="IucA/IucC-like_C"/>
</dbReference>
<protein>
    <submittedName>
        <fullName evidence="5">Siderophore biosynthesis protein</fullName>
    </submittedName>
</protein>
<dbReference type="Proteomes" id="UP000092578">
    <property type="component" value="Unassembled WGS sequence"/>
</dbReference>
<gene>
    <name evidence="5" type="ORF">A8F95_09745</name>
</gene>
<dbReference type="EMBL" id="MAYT01000027">
    <property type="protein sequence ID" value="OCA85363.1"/>
    <property type="molecule type" value="Genomic_DNA"/>
</dbReference>
<dbReference type="PANTHER" id="PTHR34384">
    <property type="entry name" value="L-2,3-DIAMINOPROPANOATE--CITRATE LIGASE"/>
    <property type="match status" value="1"/>
</dbReference>
<comment type="similarity">
    <text evidence="2">Belongs to the IucA/IucC family.</text>
</comment>
<dbReference type="AlphaFoldDB" id="A0A1B9ANA3"/>
<feature type="domain" description="Aerobactin siderophore biosynthesis IucA/IucC N-terminal" evidence="3">
    <location>
        <begin position="143"/>
        <end position="391"/>
    </location>
</feature>
<sequence>MNNIVQSKEYIDVRRRIFRQLVESLIFERIVMPTRTVLKNGIEQFTIHGTDPFGEPVAYIGYGKQKVSFERFRLTKDPLVRQKGKERAEATSFALFLEEIASHMEADRQRLSMFLTELHETHVKDAVAQYEWRQSNSLTALTYDELEGEAMKGHPYHPSYKSRIGFTVEDHKSFGPDFKPSLSLVWLAAPKDDSSLSISQSMDYEEFIKKELHPNDLECFVQILAEKEKQATDFIFIPVHPWQWENVILPQFLRELEEGSLILLGEGTDQYVPQQSIRTLSNKTDKIKCYVKLPLSITNTSTNRVLAPHTVANAAKISDWLYRIREHDPYLKEELQLVFLRERVGVSYDKRDRSTFEKAAAYGVLGGIWRESIHLYLTEEEDAIPFNALYHCQQDGMPIIHRWINQYGAENWVKQLLHVSITPLIHLLYAHGIAMESHAQNMVLIHKDGWPVRLALKDFHDGIRFKRGTLAEPAWCPDLMPTPDAHKKVNLNSFIETDDIELVRDFVHDAFFFINLSEIAFFFEEFYGVQEADFWKSACHVIEAYHARFSHLKVRFTMFDLFAETIQVEQLTKRRMFPETELRIQQVKNPLFTVREVTTC</sequence>
<reference evidence="6" key="1">
    <citation type="submission" date="2016-05" db="EMBL/GenBank/DDBJ databases">
        <authorList>
            <person name="Liu B."/>
            <person name="Wang J."/>
            <person name="Zhu Y."/>
            <person name="Liu G."/>
            <person name="Chen Q."/>
            <person name="Chen Z."/>
            <person name="Lan J."/>
            <person name="Che J."/>
            <person name="Ge C."/>
            <person name="Shi H."/>
            <person name="Pan Z."/>
            <person name="Liu X."/>
        </authorList>
    </citation>
    <scope>NUCLEOTIDE SEQUENCE [LARGE SCALE GENOMIC DNA]</scope>
    <source>
        <strain evidence="6">FJAT-27215</strain>
    </source>
</reference>
<dbReference type="Pfam" id="PF06276">
    <property type="entry name" value="FhuF"/>
    <property type="match status" value="1"/>
</dbReference>
<evidence type="ECO:0000313" key="6">
    <source>
        <dbReference type="Proteomes" id="UP000092578"/>
    </source>
</evidence>
<evidence type="ECO:0000256" key="1">
    <source>
        <dbReference type="ARBA" id="ARBA00004924"/>
    </source>
</evidence>
<dbReference type="GO" id="GO:0019290">
    <property type="term" value="P:siderophore biosynthetic process"/>
    <property type="evidence" value="ECO:0007669"/>
    <property type="project" value="InterPro"/>
</dbReference>
<keyword evidence="6" id="KW-1185">Reference proteome</keyword>
<feature type="domain" description="Aerobactin siderophore biosynthesis IucA/IucC-like C-terminal" evidence="4">
    <location>
        <begin position="411"/>
        <end position="583"/>
    </location>
</feature>
<dbReference type="Gene3D" id="3.30.310.280">
    <property type="match status" value="1"/>
</dbReference>
<dbReference type="Pfam" id="PF04183">
    <property type="entry name" value="IucA_IucC"/>
    <property type="match status" value="1"/>
</dbReference>
<comment type="pathway">
    <text evidence="1">Siderophore biosynthesis.</text>
</comment>
<accession>A0A1B9ANA3</accession>
<evidence type="ECO:0000313" key="5">
    <source>
        <dbReference type="EMBL" id="OCA85363.1"/>
    </source>
</evidence>
<evidence type="ECO:0000259" key="4">
    <source>
        <dbReference type="Pfam" id="PF06276"/>
    </source>
</evidence>
<evidence type="ECO:0000259" key="3">
    <source>
        <dbReference type="Pfam" id="PF04183"/>
    </source>
</evidence>
<proteinExistence type="inferred from homology"/>
<dbReference type="Gene3D" id="6.10.250.3370">
    <property type="match status" value="1"/>
</dbReference>